<keyword evidence="2" id="KW-0472">Membrane</keyword>
<dbReference type="Proteomes" id="UP001595955">
    <property type="component" value="Unassembled WGS sequence"/>
</dbReference>
<dbReference type="InterPro" id="IPR057893">
    <property type="entry name" value="LRV_2"/>
</dbReference>
<evidence type="ECO:0000259" key="3">
    <source>
        <dbReference type="Pfam" id="PF25591"/>
    </source>
</evidence>
<feature type="compositionally biased region" description="Pro residues" evidence="1">
    <location>
        <begin position="85"/>
        <end position="96"/>
    </location>
</feature>
<feature type="domain" description="Leucine rich repeat variant" evidence="3">
    <location>
        <begin position="6"/>
        <end position="66"/>
    </location>
</feature>
<sequence length="262" mass="26739">MKRAEDFTVYEAINPATPGPELLAMAERRPDLRSFVAGNPAAPAEALALLAKVDDVAVTAALARRAGAGAEPPFTDPAPQGYAPPAGPPGYAPPNPSGYAPPAGPQGYAPPGPGGYAPPSAGGYAPPSLGTRPGSPSGSPAAQPGEQVQWPPQLSPWRRRISGKAAAVIGLVLALLVLGAIVVAAALAGAADGGSEADRYGDDPELDQLWDACERGDGAACDDLFWQSPWDSEYEEFGNTCGNRFPDGAVVCEQELRKSGDG</sequence>
<dbReference type="EMBL" id="JBHSGF010000003">
    <property type="protein sequence ID" value="MFC4554638.1"/>
    <property type="molecule type" value="Genomic_DNA"/>
</dbReference>
<evidence type="ECO:0000256" key="2">
    <source>
        <dbReference type="SAM" id="Phobius"/>
    </source>
</evidence>
<feature type="transmembrane region" description="Helical" evidence="2">
    <location>
        <begin position="165"/>
        <end position="190"/>
    </location>
</feature>
<accession>A0ABV9D9N6</accession>
<feature type="compositionally biased region" description="Pro residues" evidence="1">
    <location>
        <begin position="102"/>
        <end position="113"/>
    </location>
</feature>
<dbReference type="Pfam" id="PF25591">
    <property type="entry name" value="LRV_2"/>
    <property type="match status" value="1"/>
</dbReference>
<organism evidence="4 5">
    <name type="scientific">Georgenia faecalis</name>
    <dbReference type="NCBI Taxonomy" id="2483799"/>
    <lineage>
        <taxon>Bacteria</taxon>
        <taxon>Bacillati</taxon>
        <taxon>Actinomycetota</taxon>
        <taxon>Actinomycetes</taxon>
        <taxon>Micrococcales</taxon>
        <taxon>Bogoriellaceae</taxon>
        <taxon>Georgenia</taxon>
    </lineage>
</organism>
<feature type="compositionally biased region" description="Low complexity" evidence="1">
    <location>
        <begin position="117"/>
        <end position="145"/>
    </location>
</feature>
<keyword evidence="2" id="KW-0812">Transmembrane</keyword>
<gene>
    <name evidence="4" type="ORF">ACFO3F_05205</name>
</gene>
<name>A0ABV9D9N6_9MICO</name>
<protein>
    <recommendedName>
        <fullName evidence="3">Leucine rich repeat variant domain-containing protein</fullName>
    </recommendedName>
</protein>
<keyword evidence="2" id="KW-1133">Transmembrane helix</keyword>
<comment type="caution">
    <text evidence="4">The sequence shown here is derived from an EMBL/GenBank/DDBJ whole genome shotgun (WGS) entry which is preliminary data.</text>
</comment>
<evidence type="ECO:0000313" key="4">
    <source>
        <dbReference type="EMBL" id="MFC4554638.1"/>
    </source>
</evidence>
<dbReference type="RefSeq" id="WP_122825207.1">
    <property type="nucleotide sequence ID" value="NZ_CP033325.1"/>
</dbReference>
<evidence type="ECO:0000256" key="1">
    <source>
        <dbReference type="SAM" id="MobiDB-lite"/>
    </source>
</evidence>
<proteinExistence type="predicted"/>
<feature type="compositionally biased region" description="Low complexity" evidence="1">
    <location>
        <begin position="67"/>
        <end position="84"/>
    </location>
</feature>
<reference evidence="5" key="1">
    <citation type="journal article" date="2019" name="Int. J. Syst. Evol. Microbiol.">
        <title>The Global Catalogue of Microorganisms (GCM) 10K type strain sequencing project: providing services to taxonomists for standard genome sequencing and annotation.</title>
        <authorList>
            <consortium name="The Broad Institute Genomics Platform"/>
            <consortium name="The Broad Institute Genome Sequencing Center for Infectious Disease"/>
            <person name="Wu L."/>
            <person name="Ma J."/>
        </authorList>
    </citation>
    <scope>NUCLEOTIDE SEQUENCE [LARGE SCALE GENOMIC DNA]</scope>
    <source>
        <strain evidence="5">JCM 3369</strain>
    </source>
</reference>
<evidence type="ECO:0000313" key="5">
    <source>
        <dbReference type="Proteomes" id="UP001595955"/>
    </source>
</evidence>
<keyword evidence="5" id="KW-1185">Reference proteome</keyword>
<feature type="region of interest" description="Disordered" evidence="1">
    <location>
        <begin position="67"/>
        <end position="153"/>
    </location>
</feature>